<evidence type="ECO:0000259" key="8">
    <source>
        <dbReference type="Pfam" id="PF00149"/>
    </source>
</evidence>
<feature type="domain" description="Calcineurin-like phosphoesterase" evidence="8">
    <location>
        <begin position="1"/>
        <end position="241"/>
    </location>
</feature>
<dbReference type="EMBL" id="JAAIKR010000001">
    <property type="protein sequence ID" value="MBR9726979.1"/>
    <property type="molecule type" value="Genomic_DNA"/>
</dbReference>
<dbReference type="Proteomes" id="UP000811844">
    <property type="component" value="Unassembled WGS sequence"/>
</dbReference>
<dbReference type="InterPro" id="IPR004593">
    <property type="entry name" value="SbcD"/>
</dbReference>
<keyword evidence="7" id="KW-0235">DNA replication</keyword>
<name>A0ABS5HYY2_9GAMM</name>
<comment type="function">
    <text evidence="7">SbcCD cleaves DNA hairpin structures. These structures can inhibit DNA replication and are intermediates in certain DNA recombination reactions. The complex acts as a 3'-&gt;5' double strand exonuclease that can open hairpins. It also has a 5' single-strand endonuclease activity.</text>
</comment>
<gene>
    <name evidence="7 10" type="primary">sbcD</name>
    <name evidence="10" type="ORF">G3R48_03090</name>
</gene>
<keyword evidence="6 7" id="KW-0269">Exonuclease</keyword>
<dbReference type="InterPro" id="IPR050535">
    <property type="entry name" value="DNA_Repair-Maintenance_Comp"/>
</dbReference>
<dbReference type="NCBIfam" id="NF008206">
    <property type="entry name" value="PRK10966.1"/>
    <property type="match status" value="1"/>
</dbReference>
<evidence type="ECO:0000256" key="4">
    <source>
        <dbReference type="ARBA" id="ARBA00022722"/>
    </source>
</evidence>
<comment type="similarity">
    <text evidence="1 7">Belongs to the SbcD family.</text>
</comment>
<evidence type="ECO:0000256" key="1">
    <source>
        <dbReference type="ARBA" id="ARBA00010555"/>
    </source>
</evidence>
<dbReference type="SUPFAM" id="SSF56300">
    <property type="entry name" value="Metallo-dependent phosphatases"/>
    <property type="match status" value="1"/>
</dbReference>
<dbReference type="RefSeq" id="WP_153660414.1">
    <property type="nucleotide sequence ID" value="NZ_JAAIKR010000001.1"/>
</dbReference>
<dbReference type="InterPro" id="IPR029052">
    <property type="entry name" value="Metallo-depent_PP-like"/>
</dbReference>
<feature type="domain" description="Nuclease SbcCD subunit D C-terminal" evidence="9">
    <location>
        <begin position="297"/>
        <end position="394"/>
    </location>
</feature>
<evidence type="ECO:0000256" key="7">
    <source>
        <dbReference type="RuleBase" id="RU363069"/>
    </source>
</evidence>
<evidence type="ECO:0000256" key="3">
    <source>
        <dbReference type="ARBA" id="ARBA00013365"/>
    </source>
</evidence>
<comment type="subunit">
    <text evidence="2 7">Heterodimer of SbcC and SbcD.</text>
</comment>
<reference evidence="10 11" key="1">
    <citation type="submission" date="2020-02" db="EMBL/GenBank/DDBJ databases">
        <title>Shewanella WXL01 sp. nov., a marine bacterium isolated from green algae in Luhuitou Fringing Reef (Northern South China Sea).</title>
        <authorList>
            <person name="Wang X."/>
        </authorList>
    </citation>
    <scope>NUCLEOTIDE SEQUENCE [LARGE SCALE GENOMIC DNA]</scope>
    <source>
        <strain evidence="10 11">MCCC 1A01895</strain>
    </source>
</reference>
<sequence>MRILHTSDWHLGQYFYGKSRAAEHHAFMQWLLAQITQYQVDLLIVAGDIFDTTTPPSYARTLYNQFIVDIQTTGCELLILGGNHDSVATLSESKALLSYLNTHVVPGGFATPEQHVLPLYKVGKTSAMPESEPTQPYAIICAMPFLRPRDLVNSESGESGSTKQQKLSMAIAHYYRASFEYAQSIQQSLAVPVPLIATGHLTTVGASSSESVRDIYIGSLDAFNAQHFPAADYIALGHIHRPQQVAKTEHIRYSGSPIPLSFDELPKQHDISGKNVLLVNFEQQKLTDVTPLTVPLFQAMQTIKGNLVEIEQAIDAIAAREQAQDTWLSIEVNHQDYLSDLQQRIAAMTQDKPIEVLQLKRARQVQQHTLSKVENETLAEINIEDVFERRLANEVFETAEEQHKLERIRVKFKQIAAEVEQDIVPVDAEVNA</sequence>
<evidence type="ECO:0000256" key="5">
    <source>
        <dbReference type="ARBA" id="ARBA00022801"/>
    </source>
</evidence>
<keyword evidence="11" id="KW-1185">Reference proteome</keyword>
<dbReference type="Gene3D" id="3.30.160.720">
    <property type="match status" value="1"/>
</dbReference>
<dbReference type="InterPro" id="IPR004843">
    <property type="entry name" value="Calcineurin-like_PHP"/>
</dbReference>
<dbReference type="Pfam" id="PF12320">
    <property type="entry name" value="SbcD_C"/>
    <property type="match status" value="1"/>
</dbReference>
<dbReference type="Gene3D" id="3.60.21.10">
    <property type="match status" value="1"/>
</dbReference>
<evidence type="ECO:0000313" key="11">
    <source>
        <dbReference type="Proteomes" id="UP000811844"/>
    </source>
</evidence>
<accession>A0ABS5HYY2</accession>
<comment type="caution">
    <text evidence="10">The sequence shown here is derived from an EMBL/GenBank/DDBJ whole genome shotgun (WGS) entry which is preliminary data.</text>
</comment>
<dbReference type="GO" id="GO:0004527">
    <property type="term" value="F:exonuclease activity"/>
    <property type="evidence" value="ECO:0007669"/>
    <property type="project" value="UniProtKB-KW"/>
</dbReference>
<proteinExistence type="inferred from homology"/>
<dbReference type="PANTHER" id="PTHR30337">
    <property type="entry name" value="COMPONENT OF ATP-DEPENDENT DSDNA EXONUCLEASE"/>
    <property type="match status" value="1"/>
</dbReference>
<dbReference type="CDD" id="cd00840">
    <property type="entry name" value="MPP_Mre11_N"/>
    <property type="match status" value="1"/>
</dbReference>
<protein>
    <recommendedName>
        <fullName evidence="3 7">Nuclease SbcCD subunit D</fullName>
    </recommendedName>
</protein>
<evidence type="ECO:0000313" key="10">
    <source>
        <dbReference type="EMBL" id="MBR9726979.1"/>
    </source>
</evidence>
<evidence type="ECO:0000259" key="9">
    <source>
        <dbReference type="Pfam" id="PF12320"/>
    </source>
</evidence>
<dbReference type="InterPro" id="IPR041796">
    <property type="entry name" value="Mre11_N"/>
</dbReference>
<keyword evidence="4 7" id="KW-0540">Nuclease</keyword>
<organism evidence="10 11">
    <name type="scientific">Shewanella intestini</name>
    <dbReference type="NCBI Taxonomy" id="2017544"/>
    <lineage>
        <taxon>Bacteria</taxon>
        <taxon>Pseudomonadati</taxon>
        <taxon>Pseudomonadota</taxon>
        <taxon>Gammaproteobacteria</taxon>
        <taxon>Alteromonadales</taxon>
        <taxon>Shewanellaceae</taxon>
        <taxon>Shewanella</taxon>
    </lineage>
</organism>
<keyword evidence="7" id="KW-0233">DNA recombination</keyword>
<dbReference type="NCBIfam" id="TIGR00619">
    <property type="entry name" value="sbcd"/>
    <property type="match status" value="1"/>
</dbReference>
<evidence type="ECO:0000256" key="2">
    <source>
        <dbReference type="ARBA" id="ARBA00011322"/>
    </source>
</evidence>
<evidence type="ECO:0000256" key="6">
    <source>
        <dbReference type="ARBA" id="ARBA00022839"/>
    </source>
</evidence>
<dbReference type="Pfam" id="PF00149">
    <property type="entry name" value="Metallophos"/>
    <property type="match status" value="1"/>
</dbReference>
<keyword evidence="5 7" id="KW-0378">Hydrolase</keyword>
<dbReference type="InterPro" id="IPR026843">
    <property type="entry name" value="SbcD_C"/>
</dbReference>
<dbReference type="PANTHER" id="PTHR30337:SF0">
    <property type="entry name" value="NUCLEASE SBCCD SUBUNIT D"/>
    <property type="match status" value="1"/>
</dbReference>
<keyword evidence="7" id="KW-0255">Endonuclease</keyword>